<reference evidence="2" key="3">
    <citation type="submission" date="2025-09" db="UniProtKB">
        <authorList>
            <consortium name="Ensembl"/>
        </authorList>
    </citation>
    <scope>IDENTIFICATION</scope>
    <source>
        <strain evidence="2">Thoroughbred</strain>
    </source>
</reference>
<accession>A0A9L0RHU3</accession>
<dbReference type="PANTHER" id="PTHR18949:SF1">
    <property type="entry name" value="LYMPHOCYTE-SPECIFIC PROTEIN 1"/>
    <property type="match status" value="1"/>
</dbReference>
<keyword evidence="4" id="KW-1267">Proteomics identification</keyword>
<dbReference type="InterPro" id="IPR006018">
    <property type="entry name" value="Caldesmon_LSP"/>
</dbReference>
<sequence>GSGRAPAPAREPEQDRAASKPRLGCTGHLGAHPPRPCQSPERAPRGSWAPRDGWRGYSPQEHLARLRTAQHRLVATGRPTQVSRGQAGTRCTWALGRENFLVAPGRQGEGCRAPALGTEWDQTLTHLERLTTQWSVEDEEEAARERRRRERDRQLRAQDEDGDGQSPEQPEQEKLLSLKPSEAPELDEDEGFGDWSQKPEQRQQHSGAGEPVDGGAPPRAESPEGEQEEDRPHQHGPGNEDGDKLSPAGVSLEELRLSHGSEPQDETEPRGPEGTSQGLAEAEEAEEQHQKCQQPRAPSPLVLEETTEQGSPPLSPSIKLSDRTESLNRSIKKSNSVKKSQPALPISKIDERLEQYTQAIETAGRTPKLARQPSIELPSMAVASTKSRWETGEVQAQSAAKAPSCKDIVAGDMSKKSLWEQTGGSKTSSTVKSTPSGKRYKFVATGHGKYEKVLVDEGSAP</sequence>
<dbReference type="Proteomes" id="UP000002281">
    <property type="component" value="Chromosome 12"/>
</dbReference>
<feature type="region of interest" description="Disordered" evidence="1">
    <location>
        <begin position="1"/>
        <end position="59"/>
    </location>
</feature>
<dbReference type="AlphaFoldDB" id="A0A9L0RHU3"/>
<protein>
    <submittedName>
        <fullName evidence="2">Lymphocyte specific protein 1</fullName>
    </submittedName>
</protein>
<feature type="region of interest" description="Disordered" evidence="1">
    <location>
        <begin position="417"/>
        <end position="436"/>
    </location>
</feature>
<feature type="region of interest" description="Disordered" evidence="1">
    <location>
        <begin position="132"/>
        <end position="349"/>
    </location>
</feature>
<dbReference type="InterPro" id="IPR002211">
    <property type="entry name" value="Lymphspecific"/>
</dbReference>
<dbReference type="GeneTree" id="ENSGT00940000153901"/>
<dbReference type="GO" id="GO:0003779">
    <property type="term" value="F:actin binding"/>
    <property type="evidence" value="ECO:0007669"/>
    <property type="project" value="InterPro"/>
</dbReference>
<dbReference type="PANTHER" id="PTHR18949">
    <property type="entry name" value="CALDESMON"/>
    <property type="match status" value="1"/>
</dbReference>
<feature type="compositionally biased region" description="Low complexity" evidence="1">
    <location>
        <begin position="422"/>
        <end position="436"/>
    </location>
</feature>
<reference evidence="2" key="2">
    <citation type="submission" date="2025-08" db="UniProtKB">
        <authorList>
            <consortium name="Ensembl"/>
        </authorList>
    </citation>
    <scope>IDENTIFICATION</scope>
    <source>
        <strain evidence="2">Thoroughbred</strain>
    </source>
</reference>
<dbReference type="PRINTS" id="PR01083">
    <property type="entry name" value="LYMPHSPCIFIC"/>
</dbReference>
<evidence type="ECO:0000256" key="1">
    <source>
        <dbReference type="SAM" id="MobiDB-lite"/>
    </source>
</evidence>
<dbReference type="Ensembl" id="ENSECAT00000096154.1">
    <property type="protein sequence ID" value="ENSECAP00000063509.1"/>
    <property type="gene ID" value="ENSECAG00000015487.4"/>
</dbReference>
<dbReference type="Pfam" id="PF02029">
    <property type="entry name" value="Caldesmon"/>
    <property type="match status" value="1"/>
</dbReference>
<evidence type="ECO:0007829" key="4">
    <source>
        <dbReference type="PeptideAtlas" id="A0A9L0RHU3"/>
    </source>
</evidence>
<evidence type="ECO:0000313" key="2">
    <source>
        <dbReference type="Ensembl" id="ENSECAP00000063509.1"/>
    </source>
</evidence>
<evidence type="ECO:0000313" key="3">
    <source>
        <dbReference type="Proteomes" id="UP000002281"/>
    </source>
</evidence>
<organism evidence="2 3">
    <name type="scientific">Equus caballus</name>
    <name type="common">Horse</name>
    <dbReference type="NCBI Taxonomy" id="9796"/>
    <lineage>
        <taxon>Eukaryota</taxon>
        <taxon>Metazoa</taxon>
        <taxon>Chordata</taxon>
        <taxon>Craniata</taxon>
        <taxon>Vertebrata</taxon>
        <taxon>Euteleostomi</taxon>
        <taxon>Mammalia</taxon>
        <taxon>Eutheria</taxon>
        <taxon>Laurasiatheria</taxon>
        <taxon>Perissodactyla</taxon>
        <taxon>Equidae</taxon>
        <taxon>Equus</taxon>
    </lineage>
</organism>
<name>A0A9L0RHU3_HORSE</name>
<reference evidence="2 3" key="1">
    <citation type="journal article" date="2009" name="Science">
        <title>Genome sequence, comparative analysis, and population genetics of the domestic horse.</title>
        <authorList>
            <consortium name="Broad Institute Genome Sequencing Platform"/>
            <consortium name="Broad Institute Whole Genome Assembly Team"/>
            <person name="Wade C.M."/>
            <person name="Giulotto E."/>
            <person name="Sigurdsson S."/>
            <person name="Zoli M."/>
            <person name="Gnerre S."/>
            <person name="Imsland F."/>
            <person name="Lear T.L."/>
            <person name="Adelson D.L."/>
            <person name="Bailey E."/>
            <person name="Bellone R.R."/>
            <person name="Bloecker H."/>
            <person name="Distl O."/>
            <person name="Edgar R.C."/>
            <person name="Garber M."/>
            <person name="Leeb T."/>
            <person name="Mauceli E."/>
            <person name="MacLeod J.N."/>
            <person name="Penedo M.C.T."/>
            <person name="Raison J.M."/>
            <person name="Sharpe T."/>
            <person name="Vogel J."/>
            <person name="Andersson L."/>
            <person name="Antczak D.F."/>
            <person name="Biagi T."/>
            <person name="Binns M.M."/>
            <person name="Chowdhary B.P."/>
            <person name="Coleman S.J."/>
            <person name="Della Valle G."/>
            <person name="Fryc S."/>
            <person name="Guerin G."/>
            <person name="Hasegawa T."/>
            <person name="Hill E.W."/>
            <person name="Jurka J."/>
            <person name="Kiialainen A."/>
            <person name="Lindgren G."/>
            <person name="Liu J."/>
            <person name="Magnani E."/>
            <person name="Mickelson J.R."/>
            <person name="Murray J."/>
            <person name="Nergadze S.G."/>
            <person name="Onofrio R."/>
            <person name="Pedroni S."/>
            <person name="Piras M.F."/>
            <person name="Raudsepp T."/>
            <person name="Rocchi M."/>
            <person name="Roeed K.H."/>
            <person name="Ryder O.A."/>
            <person name="Searle S."/>
            <person name="Skow L."/>
            <person name="Swinburne J.E."/>
            <person name="Syvaenen A.C."/>
            <person name="Tozaki T."/>
            <person name="Valberg S.J."/>
            <person name="Vaudin M."/>
            <person name="White J.R."/>
            <person name="Zody M.C."/>
            <person name="Lander E.S."/>
            <person name="Lindblad-Toh K."/>
        </authorList>
    </citation>
    <scope>NUCLEOTIDE SEQUENCE [LARGE SCALE GENOMIC DNA]</scope>
    <source>
        <strain evidence="2 3">Thoroughbred</strain>
    </source>
</reference>
<keyword evidence="3" id="KW-1185">Reference proteome</keyword>
<gene>
    <name evidence="2" type="primary">LSP1</name>
</gene>
<dbReference type="GO" id="GO:0007165">
    <property type="term" value="P:signal transduction"/>
    <property type="evidence" value="ECO:0007669"/>
    <property type="project" value="InterPro"/>
</dbReference>
<proteinExistence type="evidence at protein level"/>